<dbReference type="InterPro" id="IPR032861">
    <property type="entry name" value="TAXi_N"/>
</dbReference>
<evidence type="ECO:0000313" key="8">
    <source>
        <dbReference type="EMBL" id="KAJ7948466.1"/>
    </source>
</evidence>
<dbReference type="EMBL" id="JARAOO010000012">
    <property type="protein sequence ID" value="KAJ7948466.1"/>
    <property type="molecule type" value="Genomic_DNA"/>
</dbReference>
<keyword evidence="9" id="KW-1185">Reference proteome</keyword>
<proteinExistence type="inferred from homology"/>
<gene>
    <name evidence="8" type="ORF">O6P43_028938</name>
</gene>
<dbReference type="GO" id="GO:0004190">
    <property type="term" value="F:aspartic-type endopeptidase activity"/>
    <property type="evidence" value="ECO:0007669"/>
    <property type="project" value="UniProtKB-KW"/>
</dbReference>
<dbReference type="Pfam" id="PF14541">
    <property type="entry name" value="TAXi_C"/>
    <property type="match status" value="1"/>
</dbReference>
<feature type="domain" description="Peptidase A1" evidence="7">
    <location>
        <begin position="122"/>
        <end position="477"/>
    </location>
</feature>
<dbReference type="AlphaFoldDB" id="A0AAD7L0B3"/>
<dbReference type="InterPro" id="IPR032799">
    <property type="entry name" value="TAXi_C"/>
</dbReference>
<dbReference type="SUPFAM" id="SSF50630">
    <property type="entry name" value="Acid proteases"/>
    <property type="match status" value="1"/>
</dbReference>
<evidence type="ECO:0000256" key="2">
    <source>
        <dbReference type="ARBA" id="ARBA00022670"/>
    </source>
</evidence>
<dbReference type="Gene3D" id="2.40.70.10">
    <property type="entry name" value="Acid Proteases"/>
    <property type="match status" value="2"/>
</dbReference>
<sequence>MHFRPSINQTVASQAQALFINCIMDKIQPCLAVIQPLLFLVLIIVSQFHFTISKTGFSLRLIPRDSPESPLYPGNLSRFEQIERLIKFSNARAHYIESLSGSNATVEPDNIRFTLLRDNFFYMVQIGIGSQGTLEFLLMDTGSGLTWVQCQPCRNCYPQVPQFPIYDSRTSNSYRKLPCSHPLCNGPSPLFQCVNNECIYSISYSGGAVTKGVASLETFRVLSSATTTTLINDIIFGCSSESQGVQFAKNGVISGILGLSWSRDSFVTQLFDRIERKFSYCLVPFVDAMMSPSVLRFGSDIPLPSGNVRTTPFVTVPGPALFHLNLIDISVGFKRLGFPPDTFKYRQGGSGGCIIDSGVLIPRLDQNANGQNAYRRVMGEFQRHYDSLQLQRMTQVPQGFQLCYKQPSGFDQFASMTYHFQGAEYVVQGKYMNFYDTQAGYFCVALMPGNGKTSLGAWHQQNKRIIYDGNIRALQFSVETCANDNP</sequence>
<feature type="transmembrane region" description="Helical" evidence="6">
    <location>
        <begin position="30"/>
        <end position="50"/>
    </location>
</feature>
<dbReference type="GO" id="GO:0005576">
    <property type="term" value="C:extracellular region"/>
    <property type="evidence" value="ECO:0007669"/>
    <property type="project" value="TreeGrafter"/>
</dbReference>
<dbReference type="PANTHER" id="PTHR47967">
    <property type="entry name" value="OS07G0603500 PROTEIN-RELATED"/>
    <property type="match status" value="1"/>
</dbReference>
<name>A0AAD7L0B3_QUISA</name>
<accession>A0AAD7L0B3</accession>
<dbReference type="Proteomes" id="UP001163823">
    <property type="component" value="Chromosome 12"/>
</dbReference>
<evidence type="ECO:0000256" key="5">
    <source>
        <dbReference type="ARBA" id="ARBA00023180"/>
    </source>
</evidence>
<evidence type="ECO:0000256" key="3">
    <source>
        <dbReference type="ARBA" id="ARBA00022750"/>
    </source>
</evidence>
<comment type="caution">
    <text evidence="8">The sequence shown here is derived from an EMBL/GenBank/DDBJ whole genome shotgun (WGS) entry which is preliminary data.</text>
</comment>
<keyword evidence="5" id="KW-0325">Glycoprotein</keyword>
<keyword evidence="2" id="KW-0645">Protease</keyword>
<keyword evidence="3" id="KW-0064">Aspartyl protease</keyword>
<dbReference type="InterPro" id="IPR033121">
    <property type="entry name" value="PEPTIDASE_A1"/>
</dbReference>
<dbReference type="PANTHER" id="PTHR47967:SF123">
    <property type="entry name" value="ASPARTIC PROTEINASE NEPENTHESIN-1-LIKE"/>
    <property type="match status" value="1"/>
</dbReference>
<dbReference type="CDD" id="cd05476">
    <property type="entry name" value="pepsin_A_like_plant"/>
    <property type="match status" value="1"/>
</dbReference>
<dbReference type="Pfam" id="PF14543">
    <property type="entry name" value="TAXi_N"/>
    <property type="match status" value="1"/>
</dbReference>
<dbReference type="KEGG" id="qsa:O6P43_028938"/>
<keyword evidence="6" id="KW-1133">Transmembrane helix</keyword>
<evidence type="ECO:0000256" key="6">
    <source>
        <dbReference type="SAM" id="Phobius"/>
    </source>
</evidence>
<dbReference type="InterPro" id="IPR034161">
    <property type="entry name" value="Pepsin-like_plant"/>
</dbReference>
<keyword evidence="6" id="KW-0472">Membrane</keyword>
<protein>
    <submittedName>
        <fullName evidence="8">Aspartic proteinase nepenthesin-2-like</fullName>
    </submittedName>
</protein>
<dbReference type="GO" id="GO:0006508">
    <property type="term" value="P:proteolysis"/>
    <property type="evidence" value="ECO:0007669"/>
    <property type="project" value="UniProtKB-KW"/>
</dbReference>
<keyword evidence="4" id="KW-0378">Hydrolase</keyword>
<evidence type="ECO:0000256" key="4">
    <source>
        <dbReference type="ARBA" id="ARBA00022801"/>
    </source>
</evidence>
<dbReference type="PROSITE" id="PS51767">
    <property type="entry name" value="PEPTIDASE_A1"/>
    <property type="match status" value="1"/>
</dbReference>
<comment type="similarity">
    <text evidence="1">Belongs to the peptidase A1 family.</text>
</comment>
<reference evidence="8" key="1">
    <citation type="journal article" date="2023" name="Science">
        <title>Elucidation of the pathway for biosynthesis of saponin adjuvants from the soapbark tree.</title>
        <authorList>
            <person name="Reed J."/>
            <person name="Orme A."/>
            <person name="El-Demerdash A."/>
            <person name="Owen C."/>
            <person name="Martin L.B.B."/>
            <person name="Misra R.C."/>
            <person name="Kikuchi S."/>
            <person name="Rejzek M."/>
            <person name="Martin A.C."/>
            <person name="Harkess A."/>
            <person name="Leebens-Mack J."/>
            <person name="Louveau T."/>
            <person name="Stephenson M.J."/>
            <person name="Osbourn A."/>
        </authorList>
    </citation>
    <scope>NUCLEOTIDE SEQUENCE</scope>
    <source>
        <strain evidence="8">S10</strain>
    </source>
</reference>
<keyword evidence="6" id="KW-0812">Transmembrane</keyword>
<evidence type="ECO:0000259" key="7">
    <source>
        <dbReference type="PROSITE" id="PS51767"/>
    </source>
</evidence>
<organism evidence="8 9">
    <name type="scientific">Quillaja saponaria</name>
    <name type="common">Soap bark tree</name>
    <dbReference type="NCBI Taxonomy" id="32244"/>
    <lineage>
        <taxon>Eukaryota</taxon>
        <taxon>Viridiplantae</taxon>
        <taxon>Streptophyta</taxon>
        <taxon>Embryophyta</taxon>
        <taxon>Tracheophyta</taxon>
        <taxon>Spermatophyta</taxon>
        <taxon>Magnoliopsida</taxon>
        <taxon>eudicotyledons</taxon>
        <taxon>Gunneridae</taxon>
        <taxon>Pentapetalae</taxon>
        <taxon>rosids</taxon>
        <taxon>fabids</taxon>
        <taxon>Fabales</taxon>
        <taxon>Quillajaceae</taxon>
        <taxon>Quillaja</taxon>
    </lineage>
</organism>
<dbReference type="InterPro" id="IPR021109">
    <property type="entry name" value="Peptidase_aspartic_dom_sf"/>
</dbReference>
<dbReference type="InterPro" id="IPR051708">
    <property type="entry name" value="Plant_Aspart_Prot_A1"/>
</dbReference>
<evidence type="ECO:0000256" key="1">
    <source>
        <dbReference type="ARBA" id="ARBA00007447"/>
    </source>
</evidence>
<evidence type="ECO:0000313" key="9">
    <source>
        <dbReference type="Proteomes" id="UP001163823"/>
    </source>
</evidence>